<protein>
    <submittedName>
        <fullName evidence="5">Sortilin-related receptor</fullName>
    </submittedName>
</protein>
<dbReference type="Gene3D" id="3.30.60.270">
    <property type="match status" value="1"/>
</dbReference>
<dbReference type="InterPro" id="IPR050310">
    <property type="entry name" value="VPS10-sortilin"/>
</dbReference>
<evidence type="ECO:0000313" key="5">
    <source>
        <dbReference type="EMBL" id="CAB4005908.1"/>
    </source>
</evidence>
<proteinExistence type="predicted"/>
<dbReference type="AlphaFoldDB" id="A0A6S7IW06"/>
<keyword evidence="5" id="KW-0675">Receptor</keyword>
<dbReference type="SMART" id="SM00602">
    <property type="entry name" value="VPS10"/>
    <property type="match status" value="1"/>
</dbReference>
<comment type="subcellular location">
    <subcellularLocation>
        <location evidence="1">Membrane</location>
    </subcellularLocation>
</comment>
<dbReference type="InterPro" id="IPR031778">
    <property type="entry name" value="Sortilin_N"/>
</dbReference>
<dbReference type="InterPro" id="IPR031777">
    <property type="entry name" value="Sortilin_C"/>
</dbReference>
<keyword evidence="2" id="KW-0677">Repeat</keyword>
<sequence>MYLNTIVLWTLIGCIIIAEVRSIRFTSPQHLFSDEPDILDGYFHTSQNEHERTKRSTHQEETIHSRVRRQSRVRNNVPDPVITKSKPLCDHNRLIIRWTDTNLVSQTGAIIALCREDASSRTTRNNAAVFVSYDYGLNWKNVTDKFTQALGKKPTIDMYYTVAESPNFILFTDKVNKKIFYTNDAARTIHATSVVFAPSDVSINRGNPTIVVASSSTRNREGKIITRLYMSKDSGQTYTILRSYIDVKAYYWGSTEYGDKATDLFIEAKKSVGSVQGFKLDCSTGVTCGNPQTLTDGAPLNGDITDFLVKGPYMFVTQHNKGKTGVNLFVKYKRSGTFKMAKIITTSLLKEVFVYDVSGGQVMLVVNHRKNETNLYNSLDITGSNYSLSLPRVLYHNPNTEVSSHWLRNAVKYRFVDVWRVQGLPSVYFATQLTVGPVGGRYLISKMTFDKGGIWKKIKGPEKNKYGRPCHYPVCSLHVNLLYGSIYRYSKTTPLMSRKSAPGLLMATGVLGTNLKITPDTYLSRDGGNTFKMVLRGKRRFSFGDHGGFVLASDFQSSTQIQYSVDFENFNPVILPNTTRNVDIKTILTEPGEKGVIFLVIGLVNGFYHIFQVNATRSLGVPCTEKDFYKVNVTDIGVGGCAVQQVQLRNSSTQCLTGKNYKRVISITYSGCMCRRRHYQCDLQFMPDKRGSCVQMLPTSLIPSHCPEGTHFMQSRGYSKIPQYVSCTEDNETRRTLSAVRTPCPVEVLRLDEVKTLPKMKNNMVRIAHGRPLHFKVALKNGYLPHINFTYVFDDYNVNGIGENYSSRILKMNKTGSFVLLIKVSNPKSFIQYSINVNVIRPLNATMMKLTMYPEEPSIKEKTAFMLQMPDGIDPVSVAQTCAAGV</sequence>
<keyword evidence="3" id="KW-0472">Membrane</keyword>
<dbReference type="PANTHER" id="PTHR12106:SF27">
    <property type="entry name" value="SORTILIN-RELATED RECEPTOR"/>
    <property type="match status" value="1"/>
</dbReference>
<evidence type="ECO:0000256" key="2">
    <source>
        <dbReference type="ARBA" id="ARBA00022737"/>
    </source>
</evidence>
<reference evidence="5" key="1">
    <citation type="submission" date="2020-04" db="EMBL/GenBank/DDBJ databases">
        <authorList>
            <person name="Alioto T."/>
            <person name="Alioto T."/>
            <person name="Gomez Garrido J."/>
        </authorList>
    </citation>
    <scope>NUCLEOTIDE SEQUENCE</scope>
    <source>
        <strain evidence="5">A484AB</strain>
    </source>
</reference>
<keyword evidence="4" id="KW-0325">Glycoprotein</keyword>
<dbReference type="InterPro" id="IPR015943">
    <property type="entry name" value="WD40/YVTN_repeat-like_dom_sf"/>
</dbReference>
<comment type="caution">
    <text evidence="5">The sequence shown here is derived from an EMBL/GenBank/DDBJ whole genome shotgun (WGS) entry which is preliminary data.</text>
</comment>
<dbReference type="OrthoDB" id="5964469at2759"/>
<evidence type="ECO:0000256" key="3">
    <source>
        <dbReference type="ARBA" id="ARBA00023136"/>
    </source>
</evidence>
<dbReference type="GO" id="GO:0005794">
    <property type="term" value="C:Golgi apparatus"/>
    <property type="evidence" value="ECO:0007669"/>
    <property type="project" value="TreeGrafter"/>
</dbReference>
<dbReference type="SUPFAM" id="SSF110296">
    <property type="entry name" value="Oligoxyloglucan reducing end-specific cellobiohydrolase"/>
    <property type="match status" value="1"/>
</dbReference>
<keyword evidence="6" id="KW-1185">Reference proteome</keyword>
<evidence type="ECO:0000313" key="6">
    <source>
        <dbReference type="Proteomes" id="UP001152795"/>
    </source>
</evidence>
<evidence type="ECO:0000256" key="4">
    <source>
        <dbReference type="ARBA" id="ARBA00023180"/>
    </source>
</evidence>
<dbReference type="EMBL" id="CACRXK020005353">
    <property type="protein sequence ID" value="CAB4005908.1"/>
    <property type="molecule type" value="Genomic_DNA"/>
</dbReference>
<evidence type="ECO:0000256" key="1">
    <source>
        <dbReference type="ARBA" id="ARBA00004370"/>
    </source>
</evidence>
<accession>A0A6S7IW06</accession>
<organism evidence="5 6">
    <name type="scientific">Paramuricea clavata</name>
    <name type="common">Red gorgonian</name>
    <name type="synonym">Violescent sea-whip</name>
    <dbReference type="NCBI Taxonomy" id="317549"/>
    <lineage>
        <taxon>Eukaryota</taxon>
        <taxon>Metazoa</taxon>
        <taxon>Cnidaria</taxon>
        <taxon>Anthozoa</taxon>
        <taxon>Octocorallia</taxon>
        <taxon>Malacalcyonacea</taxon>
        <taxon>Plexauridae</taxon>
        <taxon>Paramuricea</taxon>
    </lineage>
</organism>
<dbReference type="Gene3D" id="2.130.10.10">
    <property type="entry name" value="YVTN repeat-like/Quinoprotein amine dehydrogenase"/>
    <property type="match status" value="1"/>
</dbReference>
<dbReference type="Pfam" id="PF15901">
    <property type="entry name" value="Sortilin_C"/>
    <property type="match status" value="1"/>
</dbReference>
<dbReference type="Pfam" id="PF15902">
    <property type="entry name" value="Sortilin-Vps10"/>
    <property type="match status" value="1"/>
</dbReference>
<gene>
    <name evidence="5" type="ORF">PACLA_8A020755</name>
</gene>
<dbReference type="GO" id="GO:0016020">
    <property type="term" value="C:membrane"/>
    <property type="evidence" value="ECO:0007669"/>
    <property type="project" value="UniProtKB-SubCell"/>
</dbReference>
<dbReference type="Proteomes" id="UP001152795">
    <property type="component" value="Unassembled WGS sequence"/>
</dbReference>
<name>A0A6S7IW06_PARCT</name>
<dbReference type="PANTHER" id="PTHR12106">
    <property type="entry name" value="SORTILIN RELATED"/>
    <property type="match status" value="1"/>
</dbReference>
<dbReference type="GO" id="GO:0006892">
    <property type="term" value="P:post-Golgi vesicle-mediated transport"/>
    <property type="evidence" value="ECO:0007669"/>
    <property type="project" value="TreeGrafter"/>
</dbReference>
<dbReference type="InterPro" id="IPR006581">
    <property type="entry name" value="VPS10"/>
</dbReference>